<reference evidence="2 3" key="1">
    <citation type="submission" date="2018-04" db="EMBL/GenBank/DDBJ databases">
        <title>Genomic Encyclopedia of Archaeal and Bacterial Type Strains, Phase II (KMG-II): from individual species to whole genera.</title>
        <authorList>
            <person name="Goeker M."/>
        </authorList>
    </citation>
    <scope>NUCLEOTIDE SEQUENCE [LARGE SCALE GENOMIC DNA]</scope>
    <source>
        <strain evidence="2 3">DSM 26809</strain>
    </source>
</reference>
<organism evidence="2 3">
    <name type="scientific">Mucilaginibacter yixingensis</name>
    <dbReference type="NCBI Taxonomy" id="1295612"/>
    <lineage>
        <taxon>Bacteria</taxon>
        <taxon>Pseudomonadati</taxon>
        <taxon>Bacteroidota</taxon>
        <taxon>Sphingobacteriia</taxon>
        <taxon>Sphingobacteriales</taxon>
        <taxon>Sphingobacteriaceae</taxon>
        <taxon>Mucilaginibacter</taxon>
    </lineage>
</organism>
<evidence type="ECO:0008006" key="4">
    <source>
        <dbReference type="Google" id="ProtNLM"/>
    </source>
</evidence>
<sequence>MQNIASYSITYSKPRKAFRSLALSVSLMIVPGINALKEDHPNYFYISFIIICLLIWIYISIELLASKTTFTINNDQLTVTDSLFNRHKTKIYELKQIEELEIENLKIKYWSNHVEVSKNKVLTFFYRDKEILLGSGLKNFNADELFNQINAAMIAPE</sequence>
<comment type="caution">
    <text evidence="2">The sequence shown here is derived from an EMBL/GenBank/DDBJ whole genome shotgun (WGS) entry which is preliminary data.</text>
</comment>
<evidence type="ECO:0000313" key="3">
    <source>
        <dbReference type="Proteomes" id="UP000244168"/>
    </source>
</evidence>
<feature type="transmembrane region" description="Helical" evidence="1">
    <location>
        <begin position="21"/>
        <end position="37"/>
    </location>
</feature>
<dbReference type="AlphaFoldDB" id="A0A2T5JFS8"/>
<proteinExistence type="predicted"/>
<keyword evidence="1" id="KW-1133">Transmembrane helix</keyword>
<gene>
    <name evidence="2" type="ORF">C8P68_101478</name>
</gene>
<evidence type="ECO:0000256" key="1">
    <source>
        <dbReference type="SAM" id="Phobius"/>
    </source>
</evidence>
<evidence type="ECO:0000313" key="2">
    <source>
        <dbReference type="EMBL" id="PTR01244.1"/>
    </source>
</evidence>
<keyword evidence="1" id="KW-0812">Transmembrane</keyword>
<keyword evidence="3" id="KW-1185">Reference proteome</keyword>
<dbReference type="Proteomes" id="UP000244168">
    <property type="component" value="Unassembled WGS sequence"/>
</dbReference>
<accession>A0A2T5JFS8</accession>
<dbReference type="EMBL" id="QAOQ01000001">
    <property type="protein sequence ID" value="PTR01244.1"/>
    <property type="molecule type" value="Genomic_DNA"/>
</dbReference>
<dbReference type="RefSeq" id="WP_107826648.1">
    <property type="nucleotide sequence ID" value="NZ_CP160205.1"/>
</dbReference>
<name>A0A2T5JFS8_9SPHI</name>
<keyword evidence="1" id="KW-0472">Membrane</keyword>
<feature type="transmembrane region" description="Helical" evidence="1">
    <location>
        <begin position="43"/>
        <end position="65"/>
    </location>
</feature>
<protein>
    <recommendedName>
        <fullName evidence="4">PH (Pleckstrin Homology) domain-containing protein</fullName>
    </recommendedName>
</protein>